<dbReference type="EMBL" id="PSNY01000008">
    <property type="protein sequence ID" value="PPE69941.1"/>
    <property type="molecule type" value="Genomic_DNA"/>
</dbReference>
<evidence type="ECO:0000313" key="7">
    <source>
        <dbReference type="Proteomes" id="UP000294772"/>
    </source>
</evidence>
<keyword evidence="2" id="KW-1133">Transmembrane helix</keyword>
<evidence type="ECO:0000256" key="2">
    <source>
        <dbReference type="SAM" id="Phobius"/>
    </source>
</evidence>
<dbReference type="Pfam" id="PF19029">
    <property type="entry name" value="DUF883_C"/>
    <property type="match status" value="1"/>
</dbReference>
<dbReference type="AlphaFoldDB" id="A0A2S5T4N4"/>
<dbReference type="InterPro" id="IPR010279">
    <property type="entry name" value="YqjD/ElaB"/>
</dbReference>
<evidence type="ECO:0000256" key="1">
    <source>
        <dbReference type="SAM" id="Coils"/>
    </source>
</evidence>
<name>A0A2S5T4N4_9BURK</name>
<evidence type="ECO:0000259" key="3">
    <source>
        <dbReference type="Pfam" id="PF19029"/>
    </source>
</evidence>
<dbReference type="OrthoDB" id="9181874at2"/>
<feature type="coiled-coil region" evidence="1">
    <location>
        <begin position="26"/>
        <end position="60"/>
    </location>
</feature>
<dbReference type="RefSeq" id="WP_104357308.1">
    <property type="nucleotide sequence ID" value="NZ_CP064338.1"/>
</dbReference>
<proteinExistence type="predicted"/>
<sequence length="103" mass="11485">MDTRMRKERLTADMKLVARDMESLLRSAARQANGEMQEQYERLLDRLAETRQQLGEVEDRLAGRVRAAGRATDGYVHEHPWQVIGVAAAVGALVGAALVGLRR</sequence>
<reference evidence="4 6" key="1">
    <citation type="submission" date="2018-02" db="EMBL/GenBank/DDBJ databases">
        <title>Reclassifiation of [Polyangium] brachysporum DSM 7029 as Guopingzhaonella breviflexa gen. nov., sp. nov., a member of the family Comamonadaceae.</title>
        <authorList>
            <person name="Tang B."/>
        </authorList>
    </citation>
    <scope>NUCLEOTIDE SEQUENCE [LARGE SCALE GENOMIC DNA]</scope>
    <source>
        <strain evidence="4 6">DSM 15344</strain>
    </source>
</reference>
<reference evidence="5 7" key="2">
    <citation type="submission" date="2019-03" db="EMBL/GenBank/DDBJ databases">
        <title>Genomic Encyclopedia of Type Strains, Phase IV (KMG-IV): sequencing the most valuable type-strain genomes for metagenomic binning, comparative biology and taxonomic classification.</title>
        <authorList>
            <person name="Goeker M."/>
        </authorList>
    </citation>
    <scope>NUCLEOTIDE SEQUENCE [LARGE SCALE GENOMIC DNA]</scope>
    <source>
        <strain evidence="5 7">DSM 15264</strain>
    </source>
</reference>
<dbReference type="EMBL" id="SLXF01000015">
    <property type="protein sequence ID" value="TCP02776.1"/>
    <property type="molecule type" value="Genomic_DNA"/>
</dbReference>
<keyword evidence="1" id="KW-0175">Coiled coil</keyword>
<feature type="transmembrane region" description="Helical" evidence="2">
    <location>
        <begin position="81"/>
        <end position="101"/>
    </location>
</feature>
<dbReference type="GO" id="GO:0043022">
    <property type="term" value="F:ribosome binding"/>
    <property type="evidence" value="ECO:0007669"/>
    <property type="project" value="InterPro"/>
</dbReference>
<dbReference type="Proteomes" id="UP000239406">
    <property type="component" value="Unassembled WGS sequence"/>
</dbReference>
<evidence type="ECO:0000313" key="4">
    <source>
        <dbReference type="EMBL" id="PPE69941.1"/>
    </source>
</evidence>
<protein>
    <submittedName>
        <fullName evidence="4">DUF883 domain-containing protein</fullName>
    </submittedName>
    <submittedName>
        <fullName evidence="5">ElaB/YqjD/DUF883 family membrane-anchored ribosome-binding protein</fullName>
    </submittedName>
</protein>
<keyword evidence="2" id="KW-0812">Transmembrane</keyword>
<dbReference type="PANTHER" id="PTHR35893:SF3">
    <property type="entry name" value="INNER MEMBRANE PROTEIN"/>
    <property type="match status" value="1"/>
</dbReference>
<evidence type="ECO:0000313" key="6">
    <source>
        <dbReference type="Proteomes" id="UP000239406"/>
    </source>
</evidence>
<keyword evidence="2" id="KW-0472">Membrane</keyword>
<organism evidence="4 6">
    <name type="scientific">Caldimonas thermodepolymerans</name>
    <dbReference type="NCBI Taxonomy" id="215580"/>
    <lineage>
        <taxon>Bacteria</taxon>
        <taxon>Pseudomonadati</taxon>
        <taxon>Pseudomonadota</taxon>
        <taxon>Betaproteobacteria</taxon>
        <taxon>Burkholderiales</taxon>
        <taxon>Sphaerotilaceae</taxon>
        <taxon>Caldimonas</taxon>
    </lineage>
</organism>
<gene>
    <name evidence="4" type="ORF">C1702_08710</name>
    <name evidence="5" type="ORF">EV676_11530</name>
</gene>
<dbReference type="Proteomes" id="UP000294772">
    <property type="component" value="Unassembled WGS sequence"/>
</dbReference>
<feature type="domain" description="DUF883" evidence="3">
    <location>
        <begin position="72"/>
        <end position="96"/>
    </location>
</feature>
<accession>A0A2S5T4N4</accession>
<dbReference type="InterPro" id="IPR043605">
    <property type="entry name" value="DUF883_C"/>
</dbReference>
<comment type="caution">
    <text evidence="4">The sequence shown here is derived from an EMBL/GenBank/DDBJ whole genome shotgun (WGS) entry which is preliminary data.</text>
</comment>
<keyword evidence="6" id="KW-1185">Reference proteome</keyword>
<dbReference type="PANTHER" id="PTHR35893">
    <property type="entry name" value="INNER MEMBRANE PROTEIN-RELATED"/>
    <property type="match status" value="1"/>
</dbReference>
<evidence type="ECO:0000313" key="5">
    <source>
        <dbReference type="EMBL" id="TCP02776.1"/>
    </source>
</evidence>